<dbReference type="InterPro" id="IPR012909">
    <property type="entry name" value="PHA_DNA-bd_N"/>
</dbReference>
<gene>
    <name evidence="4" type="ORF">DSM104440_02298</name>
</gene>
<feature type="compositionally biased region" description="Low complexity" evidence="1">
    <location>
        <begin position="184"/>
        <end position="195"/>
    </location>
</feature>
<feature type="domain" description="PHB accumulation regulatory" evidence="2">
    <location>
        <begin position="70"/>
        <end position="109"/>
    </location>
</feature>
<dbReference type="InterPro" id="IPR010134">
    <property type="entry name" value="PHA_reg_PhaR"/>
</dbReference>
<evidence type="ECO:0008006" key="6">
    <source>
        <dbReference type="Google" id="ProtNLM"/>
    </source>
</evidence>
<dbReference type="InterPro" id="IPR007897">
    <property type="entry name" value="PHB_accumulat"/>
</dbReference>
<protein>
    <recommendedName>
        <fullName evidence="6">Polyhydroxyalkanoate synthesis repressor PhaR</fullName>
    </recommendedName>
</protein>
<reference evidence="4 5" key="1">
    <citation type="submission" date="2020-04" db="EMBL/GenBank/DDBJ databases">
        <title>Usitatibacter rugosus gen. nov., sp. nov. and Usitatibacter palustris sp. nov., novel members of Usitatibacteraceae fam. nov. within the order Nitrosomonadales isolated from soil.</title>
        <authorList>
            <person name="Huber K.J."/>
            <person name="Neumann-Schaal M."/>
            <person name="Geppert A."/>
            <person name="Luckner M."/>
            <person name="Wanner G."/>
            <person name="Overmann J."/>
        </authorList>
    </citation>
    <scope>NUCLEOTIDE SEQUENCE [LARGE SCALE GENOMIC DNA]</scope>
    <source>
        <strain evidence="4 5">Swamp67</strain>
    </source>
</reference>
<dbReference type="KEGG" id="upl:DSM104440_02298"/>
<evidence type="ECO:0000256" key="1">
    <source>
        <dbReference type="SAM" id="MobiDB-lite"/>
    </source>
</evidence>
<dbReference type="Pfam" id="PF05233">
    <property type="entry name" value="PHB_acc"/>
    <property type="match status" value="1"/>
</dbReference>
<organism evidence="4 5">
    <name type="scientific">Usitatibacter palustris</name>
    <dbReference type="NCBI Taxonomy" id="2732487"/>
    <lineage>
        <taxon>Bacteria</taxon>
        <taxon>Pseudomonadati</taxon>
        <taxon>Pseudomonadota</taxon>
        <taxon>Betaproteobacteria</taxon>
        <taxon>Nitrosomonadales</taxon>
        <taxon>Usitatibacteraceae</taxon>
        <taxon>Usitatibacter</taxon>
    </lineage>
</organism>
<evidence type="ECO:0000313" key="4">
    <source>
        <dbReference type="EMBL" id="QJR15477.1"/>
    </source>
</evidence>
<accession>A0A6M4HBX1</accession>
<proteinExistence type="predicted"/>
<feature type="region of interest" description="Disordered" evidence="1">
    <location>
        <begin position="184"/>
        <end position="205"/>
    </location>
</feature>
<evidence type="ECO:0000259" key="2">
    <source>
        <dbReference type="Pfam" id="PF05233"/>
    </source>
</evidence>
<evidence type="ECO:0000259" key="3">
    <source>
        <dbReference type="Pfam" id="PF07879"/>
    </source>
</evidence>
<dbReference type="RefSeq" id="WP_171162783.1">
    <property type="nucleotide sequence ID" value="NZ_CP053073.1"/>
</dbReference>
<dbReference type="GO" id="GO:0006355">
    <property type="term" value="P:regulation of DNA-templated transcription"/>
    <property type="evidence" value="ECO:0007669"/>
    <property type="project" value="InterPro"/>
</dbReference>
<feature type="domain" description="PHA accumulation regulator DNA-binding N-terminal" evidence="3">
    <location>
        <begin position="6"/>
        <end position="65"/>
    </location>
</feature>
<dbReference type="Pfam" id="PF07879">
    <property type="entry name" value="PHB_acc_N"/>
    <property type="match status" value="1"/>
</dbReference>
<dbReference type="Proteomes" id="UP000503096">
    <property type="component" value="Chromosome"/>
</dbReference>
<dbReference type="InParanoid" id="A0A6M4HBX1"/>
<feature type="compositionally biased region" description="Basic residues" evidence="1">
    <location>
        <begin position="196"/>
        <end position="205"/>
    </location>
</feature>
<keyword evidence="5" id="KW-1185">Reference proteome</keyword>
<dbReference type="NCBIfam" id="TIGR01848">
    <property type="entry name" value="PHA_reg_PhaR"/>
    <property type="match status" value="1"/>
</dbReference>
<evidence type="ECO:0000313" key="5">
    <source>
        <dbReference type="Proteomes" id="UP000503096"/>
    </source>
</evidence>
<sequence length="205" mass="22526">MASPRIIKKYPNRRLYDTETSAYITLAEVKDLVLAYREFLVQDAKTGEDLTRAILLQIILEEESGGVPMFSTGMLANIIRYYGHSMQGLMGSYLERSIHTFHEAQKRFQEQATSLYGEVPKAPTEAWSQIMSGTPPIPAAMGGYLEKGAQAVIDMQEELRRQALKLFSGFPYANAGEEAAAAAAKAPAAKPARAAAAKKPRAKKK</sequence>
<dbReference type="AlphaFoldDB" id="A0A6M4HBX1"/>
<dbReference type="EMBL" id="CP053073">
    <property type="protein sequence ID" value="QJR15477.1"/>
    <property type="molecule type" value="Genomic_DNA"/>
</dbReference>
<name>A0A6M4HBX1_9PROT</name>